<name>A0AAV3SPQ0_9EURY</name>
<evidence type="ECO:0000313" key="2">
    <source>
        <dbReference type="Proteomes" id="UP001501425"/>
    </source>
</evidence>
<gene>
    <name evidence="1" type="ORF">GCM10008994_12370</name>
</gene>
<protein>
    <submittedName>
        <fullName evidence="1">Uncharacterized protein</fullName>
    </submittedName>
</protein>
<proteinExistence type="predicted"/>
<reference evidence="1" key="2">
    <citation type="submission" date="2023-12" db="EMBL/GenBank/DDBJ databases">
        <authorList>
            <person name="Sun Q."/>
            <person name="Inoue M."/>
        </authorList>
    </citation>
    <scope>NUCLEOTIDE SEQUENCE</scope>
    <source>
        <strain evidence="1">JCM 14265</strain>
    </source>
</reference>
<accession>A0AAV3SPQ0</accession>
<comment type="caution">
    <text evidence="1">The sequence shown here is derived from an EMBL/GenBank/DDBJ whole genome shotgun (WGS) entry which is preliminary data.</text>
</comment>
<dbReference type="EMBL" id="BAAADQ010000004">
    <property type="protein sequence ID" value="GAA0538729.1"/>
    <property type="molecule type" value="Genomic_DNA"/>
</dbReference>
<dbReference type="Proteomes" id="UP001501425">
    <property type="component" value="Unassembled WGS sequence"/>
</dbReference>
<sequence>MRGESPSDVYAIEIPRIGSQFTQSSGLCGTCRIDPIRVSGPSEHVVKQQRLYRRHTEVSVYVH</sequence>
<organism evidence="1 2">
    <name type="scientific">Halorubrum ejinorense</name>
    <dbReference type="NCBI Taxonomy" id="425309"/>
    <lineage>
        <taxon>Archaea</taxon>
        <taxon>Methanobacteriati</taxon>
        <taxon>Methanobacteriota</taxon>
        <taxon>Stenosarchaea group</taxon>
        <taxon>Halobacteria</taxon>
        <taxon>Halobacteriales</taxon>
        <taxon>Haloferacaceae</taxon>
        <taxon>Halorubrum</taxon>
    </lineage>
</organism>
<dbReference type="AlphaFoldDB" id="A0AAV3SPQ0"/>
<reference evidence="1" key="1">
    <citation type="journal article" date="2014" name="Int. J. Syst. Evol. Microbiol.">
        <title>Complete genome sequence of Corynebacterium casei LMG S-19264T (=DSM 44701T), isolated from a smear-ripened cheese.</title>
        <authorList>
            <consortium name="US DOE Joint Genome Institute (JGI-PGF)"/>
            <person name="Walter F."/>
            <person name="Albersmeier A."/>
            <person name="Kalinowski J."/>
            <person name="Ruckert C."/>
        </authorList>
    </citation>
    <scope>NUCLEOTIDE SEQUENCE</scope>
    <source>
        <strain evidence="1">JCM 14265</strain>
    </source>
</reference>
<evidence type="ECO:0000313" key="1">
    <source>
        <dbReference type="EMBL" id="GAA0538729.1"/>
    </source>
</evidence>